<dbReference type="PANTHER" id="PTHR24148:SF73">
    <property type="entry name" value="HET DOMAIN PROTEIN (AFU_ORTHOLOGUE AFUA_8G01020)"/>
    <property type="match status" value="1"/>
</dbReference>
<feature type="region of interest" description="Disordered" evidence="1">
    <location>
        <begin position="191"/>
        <end position="211"/>
    </location>
</feature>
<accession>A0A9P8RET3</accession>
<dbReference type="Pfam" id="PF06985">
    <property type="entry name" value="HET"/>
    <property type="match status" value="1"/>
</dbReference>
<dbReference type="InterPro" id="IPR052895">
    <property type="entry name" value="HetReg/Transcr_Mod"/>
</dbReference>
<sequence length="611" mass="66441">MNMPESQGDTWRAHLYSQVPLRTRNGDIRLLTIQPRNYPSAAGADVTSGAIQCFLRLANLKTQQTKFTAVSHSCSTDEDESVSINGALIPASSDVVKILAYFQQETRPVTIWIDTVCINHGDVGEMSAQKSQLGELFSAASSVVVWLGPTANDSDEAMSALDRLADEHLTPAAQKLLVNALQLLPFRAKVPEPAKDSPDTPPQTSTDKQKDFDNQLHKLRVAFQSLMSRKYWSRLWSLQELAFTSKGSVVCGKRALDLDRFYMSAKALDGVLNMATYSKWLAASSTATPPSILDNTEPANFSASPAIRLLAERGFFRAGHGWWSSTEHTLLSILGRYYLDTTGSRPGFVVEDKRDLIYGFVGLASDANELGLSIEYGKNYKEVCLDTMIALSRKNPRVLQLCLGHDSAGADVPSWVIDWSQVKMPASYRSAGSLNACGLADSRYYKFESNGPGVIAVKGVFVDTVSAVCKAQLGSSTHQSDELSKALGDFLRQSLDGDKSPYSENQAQDVPANMLMGAAFVTKSGYVGCGSGVTDGDSIAIFYGSGVPVALRKQPDGTHRLVGEVYVIGIMQGLKGWVEVDGTQAVEYDHPEANEFEEIPKPPTAMAIKYV</sequence>
<dbReference type="Proteomes" id="UP000758603">
    <property type="component" value="Unassembled WGS sequence"/>
</dbReference>
<name>A0A9P8RET3_9PEZI</name>
<dbReference type="AlphaFoldDB" id="A0A9P8RET3"/>
<dbReference type="InterPro" id="IPR010730">
    <property type="entry name" value="HET"/>
</dbReference>
<reference evidence="3" key="1">
    <citation type="journal article" date="2021" name="Nat. Commun.">
        <title>Genetic determinants of endophytism in the Arabidopsis root mycobiome.</title>
        <authorList>
            <person name="Mesny F."/>
            <person name="Miyauchi S."/>
            <person name="Thiergart T."/>
            <person name="Pickel B."/>
            <person name="Atanasova L."/>
            <person name="Karlsson M."/>
            <person name="Huettel B."/>
            <person name="Barry K.W."/>
            <person name="Haridas S."/>
            <person name="Chen C."/>
            <person name="Bauer D."/>
            <person name="Andreopoulos W."/>
            <person name="Pangilinan J."/>
            <person name="LaButti K."/>
            <person name="Riley R."/>
            <person name="Lipzen A."/>
            <person name="Clum A."/>
            <person name="Drula E."/>
            <person name="Henrissat B."/>
            <person name="Kohler A."/>
            <person name="Grigoriev I.V."/>
            <person name="Martin F.M."/>
            <person name="Hacquard S."/>
        </authorList>
    </citation>
    <scope>NUCLEOTIDE SEQUENCE</scope>
    <source>
        <strain evidence="3">MPI-SDFR-AT-0073</strain>
    </source>
</reference>
<dbReference type="PANTHER" id="PTHR24148">
    <property type="entry name" value="ANKYRIN REPEAT DOMAIN-CONTAINING PROTEIN 39 HOMOLOG-RELATED"/>
    <property type="match status" value="1"/>
</dbReference>
<keyword evidence="4" id="KW-1185">Reference proteome</keyword>
<evidence type="ECO:0000313" key="3">
    <source>
        <dbReference type="EMBL" id="KAH6643278.1"/>
    </source>
</evidence>
<dbReference type="RefSeq" id="XP_045951208.1">
    <property type="nucleotide sequence ID" value="XM_046108501.1"/>
</dbReference>
<feature type="domain" description="Heterokaryon incompatibility" evidence="2">
    <location>
        <begin position="75"/>
        <end position="240"/>
    </location>
</feature>
<evidence type="ECO:0000256" key="1">
    <source>
        <dbReference type="SAM" id="MobiDB-lite"/>
    </source>
</evidence>
<evidence type="ECO:0000313" key="4">
    <source>
        <dbReference type="Proteomes" id="UP000758603"/>
    </source>
</evidence>
<gene>
    <name evidence="3" type="ORF">BKA67DRAFT_665098</name>
</gene>
<dbReference type="OrthoDB" id="2157530at2759"/>
<organism evidence="3 4">
    <name type="scientific">Truncatella angustata</name>
    <dbReference type="NCBI Taxonomy" id="152316"/>
    <lineage>
        <taxon>Eukaryota</taxon>
        <taxon>Fungi</taxon>
        <taxon>Dikarya</taxon>
        <taxon>Ascomycota</taxon>
        <taxon>Pezizomycotina</taxon>
        <taxon>Sordariomycetes</taxon>
        <taxon>Xylariomycetidae</taxon>
        <taxon>Amphisphaeriales</taxon>
        <taxon>Sporocadaceae</taxon>
        <taxon>Truncatella</taxon>
    </lineage>
</organism>
<proteinExistence type="predicted"/>
<dbReference type="GeneID" id="70137392"/>
<comment type="caution">
    <text evidence="3">The sequence shown here is derived from an EMBL/GenBank/DDBJ whole genome shotgun (WGS) entry which is preliminary data.</text>
</comment>
<dbReference type="Pfam" id="PF26639">
    <property type="entry name" value="Het-6_barrel"/>
    <property type="match status" value="1"/>
</dbReference>
<dbReference type="EMBL" id="JAGPXC010000013">
    <property type="protein sequence ID" value="KAH6643278.1"/>
    <property type="molecule type" value="Genomic_DNA"/>
</dbReference>
<evidence type="ECO:0000259" key="2">
    <source>
        <dbReference type="Pfam" id="PF06985"/>
    </source>
</evidence>
<protein>
    <submittedName>
        <fullName evidence="3">Heterokaryon incompatibility protein-domain-containing protein</fullName>
    </submittedName>
</protein>